<sequence length="302" mass="33431">MKCYRQFICPNNPLFVQVIYFTAISFAGYAVLKILKPHALKDLDLLFTSVSASTVSRMGTVEMEDFSSTQLWVLTILMLIGSEVFTSMLGLHFMKAKFDTKGSVNKTDHSFYVDVESINSENPGSSNQGTKVICLEDKDHVEPKTIETLGYALMVYLLVTNLGSSLAIYIYLRLVPDAQEVLKRKGIGMELRGTAGNEQLPKDSGSFQSVNARHAGESIVDLSSLSSSVLVLYTTMIAYANVGFSLGYSCQRLLNHNVNCKDASYGFVGRWSDKGKVILIIVMVFGRLKALNMKGGRAWKLR</sequence>
<accession>A0A3L6QIC1</accession>
<reference evidence="3" key="1">
    <citation type="journal article" date="2019" name="Nat. Commun.">
        <title>The genome of broomcorn millet.</title>
        <authorList>
            <person name="Zou C."/>
            <person name="Miki D."/>
            <person name="Li D."/>
            <person name="Tang Q."/>
            <person name="Xiao L."/>
            <person name="Rajput S."/>
            <person name="Deng P."/>
            <person name="Jia W."/>
            <person name="Huang R."/>
            <person name="Zhang M."/>
            <person name="Sun Y."/>
            <person name="Hu J."/>
            <person name="Fu X."/>
            <person name="Schnable P.S."/>
            <person name="Li F."/>
            <person name="Zhang H."/>
            <person name="Feng B."/>
            <person name="Zhu X."/>
            <person name="Liu R."/>
            <person name="Schnable J.C."/>
            <person name="Zhu J.-K."/>
            <person name="Zhang H."/>
        </authorList>
    </citation>
    <scope>NUCLEOTIDE SEQUENCE [LARGE SCALE GENOMIC DNA]</scope>
</reference>
<dbReference type="EMBL" id="PQIB02000012">
    <property type="protein sequence ID" value="RLM79126.1"/>
    <property type="molecule type" value="Genomic_DNA"/>
</dbReference>
<name>A0A3L6QIC1_PANMI</name>
<dbReference type="InterPro" id="IPR051143">
    <property type="entry name" value="TrkH_K-transport"/>
</dbReference>
<feature type="transmembrane region" description="Helical" evidence="1">
    <location>
        <begin position="12"/>
        <end position="32"/>
    </location>
</feature>
<keyword evidence="1" id="KW-0812">Transmembrane</keyword>
<keyword evidence="3" id="KW-1185">Reference proteome</keyword>
<evidence type="ECO:0000256" key="1">
    <source>
        <dbReference type="SAM" id="Phobius"/>
    </source>
</evidence>
<protein>
    <submittedName>
        <fullName evidence="2">Cation transporter HKT6</fullName>
    </submittedName>
</protein>
<organism evidence="2 3">
    <name type="scientific">Panicum miliaceum</name>
    <name type="common">Proso millet</name>
    <name type="synonym">Broomcorn millet</name>
    <dbReference type="NCBI Taxonomy" id="4540"/>
    <lineage>
        <taxon>Eukaryota</taxon>
        <taxon>Viridiplantae</taxon>
        <taxon>Streptophyta</taxon>
        <taxon>Embryophyta</taxon>
        <taxon>Tracheophyta</taxon>
        <taxon>Spermatophyta</taxon>
        <taxon>Magnoliopsida</taxon>
        <taxon>Liliopsida</taxon>
        <taxon>Poales</taxon>
        <taxon>Poaceae</taxon>
        <taxon>PACMAD clade</taxon>
        <taxon>Panicoideae</taxon>
        <taxon>Panicodae</taxon>
        <taxon>Paniceae</taxon>
        <taxon>Panicinae</taxon>
        <taxon>Panicum</taxon>
        <taxon>Panicum sect. Panicum</taxon>
    </lineage>
</organism>
<dbReference type="AlphaFoldDB" id="A0A3L6QIC1"/>
<dbReference type="GO" id="GO:0005886">
    <property type="term" value="C:plasma membrane"/>
    <property type="evidence" value="ECO:0007669"/>
    <property type="project" value="TreeGrafter"/>
</dbReference>
<gene>
    <name evidence="2" type="ORF">C2845_PM12G04330</name>
</gene>
<comment type="caution">
    <text evidence="2">The sequence shown here is derived from an EMBL/GenBank/DDBJ whole genome shotgun (WGS) entry which is preliminary data.</text>
</comment>
<feature type="transmembrane region" description="Helical" evidence="1">
    <location>
        <begin position="71"/>
        <end position="91"/>
    </location>
</feature>
<dbReference type="GO" id="GO:0008324">
    <property type="term" value="F:monoatomic cation transmembrane transporter activity"/>
    <property type="evidence" value="ECO:0007669"/>
    <property type="project" value="TreeGrafter"/>
</dbReference>
<evidence type="ECO:0000313" key="2">
    <source>
        <dbReference type="EMBL" id="RLM79126.1"/>
    </source>
</evidence>
<dbReference type="GO" id="GO:0098662">
    <property type="term" value="P:inorganic cation transmembrane transport"/>
    <property type="evidence" value="ECO:0007669"/>
    <property type="project" value="UniProtKB-ARBA"/>
</dbReference>
<proteinExistence type="predicted"/>
<feature type="transmembrane region" description="Helical" evidence="1">
    <location>
        <begin position="148"/>
        <end position="172"/>
    </location>
</feature>
<dbReference type="OrthoDB" id="9999863at2759"/>
<keyword evidence="1" id="KW-1133">Transmembrane helix</keyword>
<feature type="transmembrane region" description="Helical" evidence="1">
    <location>
        <begin position="230"/>
        <end position="248"/>
    </location>
</feature>
<dbReference type="PANTHER" id="PTHR31064">
    <property type="entry name" value="POTASSIUM TRANSPORT PROTEIN DDB_G0292412-RELATED"/>
    <property type="match status" value="1"/>
</dbReference>
<dbReference type="Proteomes" id="UP000275267">
    <property type="component" value="Unassembled WGS sequence"/>
</dbReference>
<dbReference type="STRING" id="4540.A0A3L6QIC1"/>
<keyword evidence="1" id="KW-0472">Membrane</keyword>
<dbReference type="PANTHER" id="PTHR31064:SF31">
    <property type="entry name" value="CATION TRANSPORTER HKT1_3"/>
    <property type="match status" value="1"/>
</dbReference>
<evidence type="ECO:0000313" key="3">
    <source>
        <dbReference type="Proteomes" id="UP000275267"/>
    </source>
</evidence>